<dbReference type="InterPro" id="IPR015943">
    <property type="entry name" value="WD40/YVTN_repeat-like_dom_sf"/>
</dbReference>
<dbReference type="Gene3D" id="1.25.10.10">
    <property type="entry name" value="Leucine-rich Repeat Variant"/>
    <property type="match status" value="1"/>
</dbReference>
<feature type="domain" description="Helicase ATP-binding" evidence="21">
    <location>
        <begin position="1339"/>
        <end position="1534"/>
    </location>
</feature>
<feature type="coiled-coil region" evidence="18">
    <location>
        <begin position="885"/>
        <end position="919"/>
    </location>
</feature>
<dbReference type="Gene3D" id="3.30.40.10">
    <property type="entry name" value="Zinc/RING finger domain, C3HC4 (zinc finger)"/>
    <property type="match status" value="1"/>
</dbReference>
<dbReference type="InterPro" id="IPR000330">
    <property type="entry name" value="SNF2_N"/>
</dbReference>
<dbReference type="InterPro" id="IPR036322">
    <property type="entry name" value="WD40_repeat_dom_sf"/>
</dbReference>
<evidence type="ECO:0000256" key="6">
    <source>
        <dbReference type="ARBA" id="ARBA00022574"/>
    </source>
</evidence>
<gene>
    <name evidence="25" type="ORF">BGZ99_002822</name>
</gene>
<evidence type="ECO:0000256" key="14">
    <source>
        <dbReference type="ARBA" id="ARBA00022840"/>
    </source>
</evidence>
<feature type="repeat" description="WD" evidence="17">
    <location>
        <begin position="219"/>
        <end position="250"/>
    </location>
</feature>
<keyword evidence="18" id="KW-0175">Coiled coil</keyword>
<keyword evidence="5" id="KW-0963">Cytoplasm</keyword>
<dbReference type="GO" id="GO:0016787">
    <property type="term" value="F:hydrolase activity"/>
    <property type="evidence" value="ECO:0007669"/>
    <property type="project" value="UniProtKB-KW"/>
</dbReference>
<evidence type="ECO:0000256" key="15">
    <source>
        <dbReference type="ARBA" id="ARBA00023242"/>
    </source>
</evidence>
<dbReference type="InterPro" id="IPR049730">
    <property type="entry name" value="SNF2/RAD54-like_C"/>
</dbReference>
<evidence type="ECO:0000256" key="7">
    <source>
        <dbReference type="ARBA" id="ARBA00022723"/>
    </source>
</evidence>
<dbReference type="InterPro" id="IPR050628">
    <property type="entry name" value="SNF2_RAD54_helicase_TF"/>
</dbReference>
<evidence type="ECO:0000259" key="22">
    <source>
        <dbReference type="PROSITE" id="PS51194"/>
    </source>
</evidence>
<accession>A0A9P6V0F5</accession>
<dbReference type="Pfam" id="PF08324">
    <property type="entry name" value="PUL"/>
    <property type="match status" value="1"/>
</dbReference>
<keyword evidence="15" id="KW-0539">Nucleus</keyword>
<dbReference type="InterPro" id="IPR011989">
    <property type="entry name" value="ARM-like"/>
</dbReference>
<dbReference type="GO" id="GO:0008094">
    <property type="term" value="F:ATP-dependent activity, acting on DNA"/>
    <property type="evidence" value="ECO:0007669"/>
    <property type="project" value="TreeGrafter"/>
</dbReference>
<feature type="compositionally biased region" description="Polar residues" evidence="19">
    <location>
        <begin position="826"/>
        <end position="835"/>
    </location>
</feature>
<dbReference type="CDD" id="cd18008">
    <property type="entry name" value="DEXDc_SHPRH-like"/>
    <property type="match status" value="1"/>
</dbReference>
<dbReference type="SMART" id="SM00487">
    <property type="entry name" value="DEXDc"/>
    <property type="match status" value="1"/>
</dbReference>
<evidence type="ECO:0000259" key="24">
    <source>
        <dbReference type="PROSITE" id="PS51396"/>
    </source>
</evidence>
<dbReference type="PANTHER" id="PTHR45626">
    <property type="entry name" value="TRANSCRIPTION TERMINATION FACTOR 2-RELATED"/>
    <property type="match status" value="1"/>
</dbReference>
<comment type="subcellular location">
    <subcellularLocation>
        <location evidence="2">Cytoplasm</location>
    </subcellularLocation>
    <subcellularLocation>
        <location evidence="1">Nucleus</location>
    </subcellularLocation>
</comment>
<evidence type="ECO:0000313" key="25">
    <source>
        <dbReference type="EMBL" id="KAG0329273.1"/>
    </source>
</evidence>
<keyword evidence="10 16" id="KW-0863">Zinc-finger</keyword>
<dbReference type="Pfam" id="PF00400">
    <property type="entry name" value="WD40"/>
    <property type="match status" value="7"/>
</dbReference>
<dbReference type="PROSITE" id="PS00518">
    <property type="entry name" value="ZF_RING_1"/>
    <property type="match status" value="1"/>
</dbReference>
<evidence type="ECO:0000256" key="8">
    <source>
        <dbReference type="ARBA" id="ARBA00022737"/>
    </source>
</evidence>
<feature type="compositionally biased region" description="Basic and acidic residues" evidence="19">
    <location>
        <begin position="1769"/>
        <end position="1782"/>
    </location>
</feature>
<dbReference type="InterPro" id="IPR001650">
    <property type="entry name" value="Helicase_C-like"/>
</dbReference>
<feature type="compositionally biased region" description="Polar residues" evidence="19">
    <location>
        <begin position="462"/>
        <end position="473"/>
    </location>
</feature>
<reference evidence="25" key="1">
    <citation type="journal article" date="2020" name="Fungal Divers.">
        <title>Resolving the Mortierellaceae phylogeny through synthesis of multi-gene phylogenetics and phylogenomics.</title>
        <authorList>
            <person name="Vandepol N."/>
            <person name="Liber J."/>
            <person name="Desiro A."/>
            <person name="Na H."/>
            <person name="Kennedy M."/>
            <person name="Barry K."/>
            <person name="Grigoriev I.V."/>
            <person name="Miller A.N."/>
            <person name="O'Donnell K."/>
            <person name="Stajich J.E."/>
            <person name="Bonito G."/>
        </authorList>
    </citation>
    <scope>NUCLEOTIDE SEQUENCE</scope>
    <source>
        <strain evidence="25">REB-010B</strain>
    </source>
</reference>
<dbReference type="Pfam" id="PF00176">
    <property type="entry name" value="SNF2-rel_dom"/>
    <property type="match status" value="1"/>
</dbReference>
<comment type="caution">
    <text evidence="25">The sequence shown here is derived from an EMBL/GenBank/DDBJ whole genome shotgun (WGS) entry which is preliminary data.</text>
</comment>
<dbReference type="InterPro" id="IPR038718">
    <property type="entry name" value="SNF2-like_sf"/>
</dbReference>
<feature type="repeat" description="WD" evidence="17">
    <location>
        <begin position="9"/>
        <end position="49"/>
    </location>
</feature>
<evidence type="ECO:0000256" key="3">
    <source>
        <dbReference type="ARBA" id="ARBA00007025"/>
    </source>
</evidence>
<dbReference type="CDD" id="cd00200">
    <property type="entry name" value="WD40"/>
    <property type="match status" value="1"/>
</dbReference>
<keyword evidence="8" id="KW-0677">Repeat</keyword>
<dbReference type="Pfam" id="PF00097">
    <property type="entry name" value="zf-C3HC4"/>
    <property type="match status" value="1"/>
</dbReference>
<dbReference type="InterPro" id="IPR015155">
    <property type="entry name" value="PFU"/>
</dbReference>
<dbReference type="SUPFAM" id="SSF57850">
    <property type="entry name" value="RING/U-box"/>
    <property type="match status" value="1"/>
</dbReference>
<keyword evidence="11" id="KW-0378">Hydrolase</keyword>
<evidence type="ECO:0000313" key="26">
    <source>
        <dbReference type="Proteomes" id="UP000738325"/>
    </source>
</evidence>
<feature type="repeat" description="WD" evidence="17">
    <location>
        <begin position="53"/>
        <end position="90"/>
    </location>
</feature>
<evidence type="ECO:0000256" key="4">
    <source>
        <dbReference type="ARBA" id="ARBA00008495"/>
    </source>
</evidence>
<comment type="similarity">
    <text evidence="3">Belongs to the SNF2/RAD54 helicase family.</text>
</comment>
<dbReference type="InterPro" id="IPR018957">
    <property type="entry name" value="Znf_C3HC4_RING-type"/>
</dbReference>
<dbReference type="InterPro" id="IPR001680">
    <property type="entry name" value="WD40_rpt"/>
</dbReference>
<feature type="domain" description="PUL" evidence="24">
    <location>
        <begin position="490"/>
        <end position="756"/>
    </location>
</feature>
<protein>
    <submittedName>
        <fullName evidence="25">Uncharacterized protein</fullName>
    </submittedName>
</protein>
<dbReference type="GO" id="GO:0005737">
    <property type="term" value="C:cytoplasm"/>
    <property type="evidence" value="ECO:0007669"/>
    <property type="project" value="UniProtKB-SubCell"/>
</dbReference>
<dbReference type="GO" id="GO:0005524">
    <property type="term" value="F:ATP binding"/>
    <property type="evidence" value="ECO:0007669"/>
    <property type="project" value="UniProtKB-KW"/>
</dbReference>
<evidence type="ECO:0000259" key="21">
    <source>
        <dbReference type="PROSITE" id="PS51192"/>
    </source>
</evidence>
<evidence type="ECO:0000256" key="18">
    <source>
        <dbReference type="SAM" id="Coils"/>
    </source>
</evidence>
<sequence length="1977" mass="217734">MVWQLSAILTGHKGDVKAVIAPTDSMIVSVSRDKSVRTWTRQSSNTFSEERVFLGHTNYVNSVAFIGASEANPRGLIVTGGSDKMINVWDPEDASAPVYTLVSHTDNVCSLYADTDGHIVSGSWDKTAIIWRNWEPVHVLKGHTQAIWGVLELEHEVIVTASADKTIGMWKDGKRFKTVTGHEDCVRSLALLPGTGFVSCGNDGAVIVWSNNGNPLQALDGHTSFVYSLATLPTGEIFSSGEDRTVRAWENGVCTQAIIHPCVSVWCVAALPNGDIVSGGSDGFVRVFTRNKERVASAETLKAYEEENAATAIPSNQVGDIKKDDVPGIEALQQPGRKDQDVKMVRVGNVVEAHMWSNAEQSWSKIGEVVDAVGNNRKQLYGGVEYDHVFDIDVGEGLPALKLPFNVTENPYTAAQTFLDKHDLPQAYLDQVADFITKNARAVSQGETVSSGDPLTGGSRYTPAQTSQSSLGSYNPWGNDAPKAQPEVKRLIPQLLNVPFKDANLVAIQKKMLQLNTELASSGTALDSSDLAQLESLFKFLTTAPKQPTPQPQYVTLLLKIFNTWPEASRFPALDLMRLLALFSTSPAETPDLLQTLLSASRTHETSLMLVARLIVNFCETELGRKVALNEISTVLEFMEDDAIWQSTNKNLKIAVATVYMSYSTLLLKQHEDDALAIQYVGVLTKILEKEREQQVQYRLLVALGNLVFAHESAKESAAIFGVKGVLQTSVLSRPTSERISTQGVAKALSIDALKSRLSVCRQQLEGNSLLNTPKRKDALRDEISSIEKQLAEALGIQDDDDSDYDTPVKNESGTLTPDPVHERSINSPGGTRSPSPLADSPSSYRWEVKREYTPGSSSTSAVVGKEAESVMSALVDAGEDDMDLDALLKEQALMEQRLADLKRRREEEDELFARSMQEEEIRTFQRRNPSSTSATAFSLGSSTGSPAASLIQSSLDRARQERMDEEMARIFAESENSSISYNLAASPQKSIPQPISNTTPVQPARPSFSIFEKRAKTSATAPSASTASPTVPSSSALLNAGLVHKPAAPGTHIVSQTGPSVVPGATAVDPSTMSIPATIAALGSNIDLVYNRLTGLLATATTPQRRQEVMAMRQMLDTLRQKQQTPPQPSQVLQQRPQPTNPTSRPSQQSSQTNRHIDLTKPVVDLTKQVYDISSSDDEQRAGPSSRPSNGPLSVNHNNFDPIVRSFGSLSAGAASGLSGYGGHAYGSDRFYDDDDEEDEDDEGFGYDGYGFGYTSSYDKWMDRQRAFDQEMLWSQPRDSSRNLSAAQSEKELRDLLANIQASEEEIAPKDRTGTPEGMAAHIALLEHQKIGLTWLTKMETGTNKGGILADDMGLGKTIQSMALIVSRPCGPIDDPVIWDDRQEYYQPPPKSKLVQTKATLVIAPVGLVYQWAEELRSKTLPGLLKIHIYHGGSKFNDPELLRRYDVVITTPATLVNDAGIRDARKVRPIGTLFKAHFHRVILDEAHIIKNKTTRSSLACAQISATYRWCLTGTPIQNNVDELFSLIRFLGIKPYCDWDEFRDKISSPMKKTLQYGPAMQRVQALLKAVCLRRTKTSQVDGKPILQLPQRNVEKVETPFSVDERSFYIALEQRTRDRFNAYVKAGTVMKNYSNILVLLLRMRQACCHPHLINDFEKITDETTPEDKKSHVTHLLDNLMEDIRRRLIERGLDAIECPICMDVGEESVILSGCGHIYCRACITAHLSRHEEEDRKCPECRRNSPIDDLISVADFNARYNPDPVPEAAALEDPKGKGKGKAVDTEGEDNLDKALKVVVPEELDEWISSSKIDKMVDIVKNVIAKGEKIIVFSQFTSLLTLIAKPLLAEKIKYLRYDGAMTMEARNEAVVRISTDPTISVMLISLKCGSLGLNLTVANHVVIMDPWWNPALENQAIDRVHRIGQTKDVYVHRLCIPETVEDRILALQAKKQALSDGALGEGEVPKLAKLGVGLRKRITRD</sequence>
<dbReference type="OrthoDB" id="448448at2759"/>
<evidence type="ECO:0000256" key="17">
    <source>
        <dbReference type="PROSITE-ProRule" id="PRU00221"/>
    </source>
</evidence>
<dbReference type="Pfam" id="PF00271">
    <property type="entry name" value="Helicase_C"/>
    <property type="match status" value="1"/>
</dbReference>
<dbReference type="GO" id="GO:0008270">
    <property type="term" value="F:zinc ion binding"/>
    <property type="evidence" value="ECO:0007669"/>
    <property type="project" value="UniProtKB-KW"/>
</dbReference>
<dbReference type="PROSITE" id="PS51192">
    <property type="entry name" value="HELICASE_ATP_BIND_1"/>
    <property type="match status" value="1"/>
</dbReference>
<dbReference type="InterPro" id="IPR014001">
    <property type="entry name" value="Helicase_ATP-bd"/>
</dbReference>
<dbReference type="FunFam" id="2.130.10.10:FF:000175">
    <property type="entry name" value="Phospholipase A-2-activating protein"/>
    <property type="match status" value="1"/>
</dbReference>
<feature type="region of interest" description="Disordered" evidence="19">
    <location>
        <begin position="446"/>
        <end position="482"/>
    </location>
</feature>
<dbReference type="InterPro" id="IPR013535">
    <property type="entry name" value="PUL_dom"/>
</dbReference>
<dbReference type="EMBL" id="JAAAIP010000019">
    <property type="protein sequence ID" value="KAG0329273.1"/>
    <property type="molecule type" value="Genomic_DNA"/>
</dbReference>
<dbReference type="SUPFAM" id="SSF52540">
    <property type="entry name" value="P-loop containing nucleoside triphosphate hydrolases"/>
    <property type="match status" value="2"/>
</dbReference>
<comment type="similarity">
    <text evidence="4">Belongs to the WD repeat PLAP family.</text>
</comment>
<feature type="region of interest" description="Disordered" evidence="19">
    <location>
        <begin position="1120"/>
        <end position="1162"/>
    </location>
</feature>
<keyword evidence="7" id="KW-0479">Metal-binding</keyword>
<dbReference type="GO" id="GO:0000724">
    <property type="term" value="P:double-strand break repair via homologous recombination"/>
    <property type="evidence" value="ECO:0007669"/>
    <property type="project" value="TreeGrafter"/>
</dbReference>
<dbReference type="SUPFAM" id="SSF50978">
    <property type="entry name" value="WD40 repeat-like"/>
    <property type="match status" value="1"/>
</dbReference>
<name>A0A9P6V0F5_9FUNG</name>
<dbReference type="Pfam" id="PF09070">
    <property type="entry name" value="PFU"/>
    <property type="match status" value="1"/>
</dbReference>
<feature type="region of interest" description="Disordered" evidence="19">
    <location>
        <begin position="1763"/>
        <end position="1782"/>
    </location>
</feature>
<feature type="region of interest" description="Disordered" evidence="19">
    <location>
        <begin position="795"/>
        <end position="845"/>
    </location>
</feature>
<evidence type="ECO:0000256" key="11">
    <source>
        <dbReference type="ARBA" id="ARBA00022801"/>
    </source>
</evidence>
<keyword evidence="9" id="KW-0547">Nucleotide-binding</keyword>
<evidence type="ECO:0000256" key="9">
    <source>
        <dbReference type="ARBA" id="ARBA00022741"/>
    </source>
</evidence>
<keyword evidence="14" id="KW-0067">ATP-binding</keyword>
<evidence type="ECO:0000256" key="10">
    <source>
        <dbReference type="ARBA" id="ARBA00022771"/>
    </source>
</evidence>
<dbReference type="Gene3D" id="3.40.50.10810">
    <property type="entry name" value="Tandem AAA-ATPase domain"/>
    <property type="match status" value="1"/>
</dbReference>
<dbReference type="CDD" id="cd18793">
    <property type="entry name" value="SF2_C_SNF"/>
    <property type="match status" value="1"/>
</dbReference>
<keyword evidence="12" id="KW-0347">Helicase</keyword>
<feature type="domain" description="RING-type" evidence="20">
    <location>
        <begin position="1696"/>
        <end position="1739"/>
    </location>
</feature>
<feature type="domain" description="Helicase C-terminal" evidence="22">
    <location>
        <begin position="1808"/>
        <end position="1967"/>
    </location>
</feature>
<dbReference type="Gene3D" id="3.40.50.300">
    <property type="entry name" value="P-loop containing nucleotide triphosphate hydrolases"/>
    <property type="match status" value="1"/>
</dbReference>
<dbReference type="InterPro" id="IPR038122">
    <property type="entry name" value="PFU_sf"/>
</dbReference>
<dbReference type="PROSITE" id="PS51396">
    <property type="entry name" value="PUL"/>
    <property type="match status" value="1"/>
</dbReference>
<dbReference type="SMART" id="SM00320">
    <property type="entry name" value="WD40"/>
    <property type="match status" value="7"/>
</dbReference>
<dbReference type="InterPro" id="IPR017907">
    <property type="entry name" value="Znf_RING_CS"/>
</dbReference>
<evidence type="ECO:0000259" key="20">
    <source>
        <dbReference type="PROSITE" id="PS50089"/>
    </source>
</evidence>
<dbReference type="Proteomes" id="UP000738325">
    <property type="component" value="Unassembled WGS sequence"/>
</dbReference>
<organism evidence="25 26">
    <name type="scientific">Dissophora globulifera</name>
    <dbReference type="NCBI Taxonomy" id="979702"/>
    <lineage>
        <taxon>Eukaryota</taxon>
        <taxon>Fungi</taxon>
        <taxon>Fungi incertae sedis</taxon>
        <taxon>Mucoromycota</taxon>
        <taxon>Mortierellomycotina</taxon>
        <taxon>Mortierellomycetes</taxon>
        <taxon>Mortierellales</taxon>
        <taxon>Mortierellaceae</taxon>
        <taxon>Dissophora</taxon>
    </lineage>
</organism>
<dbReference type="PROSITE" id="PS50089">
    <property type="entry name" value="ZF_RING_2"/>
    <property type="match status" value="1"/>
</dbReference>
<feature type="compositionally biased region" description="Low complexity" evidence="19">
    <location>
        <begin position="1135"/>
        <end position="1155"/>
    </location>
</feature>
<feature type="compositionally biased region" description="Polar residues" evidence="19">
    <location>
        <begin position="927"/>
        <end position="953"/>
    </location>
</feature>
<dbReference type="PROSITE" id="PS51194">
    <property type="entry name" value="HELICASE_CTER"/>
    <property type="match status" value="1"/>
</dbReference>
<evidence type="ECO:0000256" key="2">
    <source>
        <dbReference type="ARBA" id="ARBA00004496"/>
    </source>
</evidence>
<keyword evidence="6 17" id="KW-0853">WD repeat</keyword>
<dbReference type="GO" id="GO:0005634">
    <property type="term" value="C:nucleus"/>
    <property type="evidence" value="ECO:0007669"/>
    <property type="project" value="UniProtKB-SubCell"/>
</dbReference>
<evidence type="ECO:0000256" key="5">
    <source>
        <dbReference type="ARBA" id="ARBA00022490"/>
    </source>
</evidence>
<dbReference type="SMART" id="SM00184">
    <property type="entry name" value="RING"/>
    <property type="match status" value="1"/>
</dbReference>
<keyword evidence="13" id="KW-0862">Zinc</keyword>
<dbReference type="InterPro" id="IPR013083">
    <property type="entry name" value="Znf_RING/FYVE/PHD"/>
</dbReference>
<feature type="region of interest" description="Disordered" evidence="19">
    <location>
        <begin position="1175"/>
        <end position="1198"/>
    </location>
</feature>
<proteinExistence type="inferred from homology"/>
<feature type="domain" description="PFU" evidence="23">
    <location>
        <begin position="355"/>
        <end position="450"/>
    </location>
</feature>
<dbReference type="Gene3D" id="3.10.20.870">
    <property type="entry name" value="PFU (PLAA family ubiquitin binding), C-terminal domain"/>
    <property type="match status" value="1"/>
</dbReference>
<keyword evidence="26" id="KW-1185">Reference proteome</keyword>
<feature type="repeat" description="WD" evidence="17">
    <location>
        <begin position="179"/>
        <end position="210"/>
    </location>
</feature>
<evidence type="ECO:0000256" key="1">
    <source>
        <dbReference type="ARBA" id="ARBA00004123"/>
    </source>
</evidence>
<dbReference type="Gene3D" id="2.130.10.10">
    <property type="entry name" value="YVTN repeat-like/Quinoprotein amine dehydrogenase"/>
    <property type="match status" value="1"/>
</dbReference>
<evidence type="ECO:0000256" key="13">
    <source>
        <dbReference type="ARBA" id="ARBA00022833"/>
    </source>
</evidence>
<dbReference type="PANTHER" id="PTHR45626:SF16">
    <property type="entry name" value="ATP-DEPENDENT HELICASE ULS1"/>
    <property type="match status" value="1"/>
</dbReference>
<feature type="compositionally biased region" description="Polar residues" evidence="19">
    <location>
        <begin position="1122"/>
        <end position="1134"/>
    </location>
</feature>
<feature type="compositionally biased region" description="Polar residues" evidence="19">
    <location>
        <begin position="1187"/>
        <end position="1198"/>
    </location>
</feature>
<dbReference type="InterPro" id="IPR027417">
    <property type="entry name" value="P-loop_NTPase"/>
</dbReference>
<dbReference type="PROSITE" id="PS50082">
    <property type="entry name" value="WD_REPEATS_2"/>
    <property type="match status" value="4"/>
</dbReference>
<dbReference type="GO" id="GO:0004386">
    <property type="term" value="F:helicase activity"/>
    <property type="evidence" value="ECO:0007669"/>
    <property type="project" value="UniProtKB-KW"/>
</dbReference>
<dbReference type="PROSITE" id="PS50294">
    <property type="entry name" value="WD_REPEATS_REGION"/>
    <property type="match status" value="2"/>
</dbReference>
<evidence type="ECO:0000256" key="12">
    <source>
        <dbReference type="ARBA" id="ARBA00022806"/>
    </source>
</evidence>
<evidence type="ECO:0000256" key="16">
    <source>
        <dbReference type="PROSITE-ProRule" id="PRU00175"/>
    </source>
</evidence>
<feature type="region of interest" description="Disordered" evidence="19">
    <location>
        <begin position="920"/>
        <end position="953"/>
    </location>
</feature>
<evidence type="ECO:0000259" key="23">
    <source>
        <dbReference type="PROSITE" id="PS51394"/>
    </source>
</evidence>
<evidence type="ECO:0000256" key="19">
    <source>
        <dbReference type="SAM" id="MobiDB-lite"/>
    </source>
</evidence>
<dbReference type="InterPro" id="IPR001841">
    <property type="entry name" value="Znf_RING"/>
</dbReference>
<dbReference type="PROSITE" id="PS51394">
    <property type="entry name" value="PFU"/>
    <property type="match status" value="1"/>
</dbReference>
<dbReference type="SMART" id="SM00490">
    <property type="entry name" value="HELICc"/>
    <property type="match status" value="1"/>
</dbReference>